<organism evidence="3 4">
    <name type="scientific">Thalassotalea castellviae</name>
    <dbReference type="NCBI Taxonomy" id="3075612"/>
    <lineage>
        <taxon>Bacteria</taxon>
        <taxon>Pseudomonadati</taxon>
        <taxon>Pseudomonadota</taxon>
        <taxon>Gammaproteobacteria</taxon>
        <taxon>Alteromonadales</taxon>
        <taxon>Colwelliaceae</taxon>
        <taxon>Thalassotalea</taxon>
    </lineage>
</organism>
<protein>
    <submittedName>
        <fullName evidence="3">PEP-CTERM sorting domain-containing protein</fullName>
    </submittedName>
</protein>
<dbReference type="Proteomes" id="UP001266357">
    <property type="component" value="Unassembled WGS sequence"/>
</dbReference>
<dbReference type="RefSeq" id="WP_311579919.1">
    <property type="nucleotide sequence ID" value="NZ_JAVRIF010000003.1"/>
</dbReference>
<sequence length="259" mass="27416">MKLSHIIFGCSLTALTAVSNAGVIYSEGFEGNDNTWSAYHSPVINTPSGAITASDGNNYGLIDTSVGGATGAYTFFSGSSSVFGNGFSTSLDVFIDPTVWAIGDGFDYSSAVNNQSGVHNRDFIFNAGQTTNNGFVINASNNSGFDFNEGSLINSDYYEVTTAGWYTLEHVFYNQGGVLAVDFNILDGVGALLHTETRSTAADDIATVIGGNRYGWVTYTDMSLAIDNSTLSITEVPEPSTLAIFALGILGLASRRFKK</sequence>
<dbReference type="NCBIfam" id="TIGR02595">
    <property type="entry name" value="PEP_CTERM"/>
    <property type="match status" value="1"/>
</dbReference>
<comment type="caution">
    <text evidence="3">The sequence shown here is derived from an EMBL/GenBank/DDBJ whole genome shotgun (WGS) entry which is preliminary data.</text>
</comment>
<feature type="signal peptide" evidence="1">
    <location>
        <begin position="1"/>
        <end position="21"/>
    </location>
</feature>
<reference evidence="3 4" key="1">
    <citation type="submission" date="2023-09" db="EMBL/GenBank/DDBJ databases">
        <authorList>
            <person name="Rey-Velasco X."/>
        </authorList>
    </citation>
    <scope>NUCLEOTIDE SEQUENCE [LARGE SCALE GENOMIC DNA]</scope>
    <source>
        <strain evidence="3 4">W431</strain>
    </source>
</reference>
<evidence type="ECO:0000313" key="4">
    <source>
        <dbReference type="Proteomes" id="UP001266357"/>
    </source>
</evidence>
<evidence type="ECO:0000256" key="1">
    <source>
        <dbReference type="SAM" id="SignalP"/>
    </source>
</evidence>
<keyword evidence="4" id="KW-1185">Reference proteome</keyword>
<dbReference type="EMBL" id="JAVRIF010000003">
    <property type="protein sequence ID" value="MDT0603557.1"/>
    <property type="molecule type" value="Genomic_DNA"/>
</dbReference>
<feature type="domain" description="Ice-binding protein C-terminal" evidence="2">
    <location>
        <begin position="236"/>
        <end position="256"/>
    </location>
</feature>
<gene>
    <name evidence="3" type="ORF">RM573_08095</name>
</gene>
<proteinExistence type="predicted"/>
<evidence type="ECO:0000313" key="3">
    <source>
        <dbReference type="EMBL" id="MDT0603557.1"/>
    </source>
</evidence>
<feature type="chain" id="PRO_5046667746" evidence="1">
    <location>
        <begin position="22"/>
        <end position="259"/>
    </location>
</feature>
<evidence type="ECO:0000259" key="2">
    <source>
        <dbReference type="Pfam" id="PF07589"/>
    </source>
</evidence>
<keyword evidence="1" id="KW-0732">Signal</keyword>
<accession>A0ABU3A1Y3</accession>
<dbReference type="InterPro" id="IPR013424">
    <property type="entry name" value="Ice-binding_C"/>
</dbReference>
<dbReference type="Pfam" id="PF07589">
    <property type="entry name" value="PEP-CTERM"/>
    <property type="match status" value="1"/>
</dbReference>
<name>A0ABU3A1Y3_9GAMM</name>